<keyword evidence="1" id="KW-0472">Membrane</keyword>
<name>A0AAE1KTZ0_PETCI</name>
<dbReference type="EMBL" id="JAWQEG010000962">
    <property type="protein sequence ID" value="KAK3883718.1"/>
    <property type="molecule type" value="Genomic_DNA"/>
</dbReference>
<keyword evidence="1" id="KW-1133">Transmembrane helix</keyword>
<protein>
    <submittedName>
        <fullName evidence="2">Uncharacterized protein</fullName>
    </submittedName>
</protein>
<organism evidence="2 3">
    <name type="scientific">Petrolisthes cinctipes</name>
    <name type="common">Flat porcelain crab</name>
    <dbReference type="NCBI Taxonomy" id="88211"/>
    <lineage>
        <taxon>Eukaryota</taxon>
        <taxon>Metazoa</taxon>
        <taxon>Ecdysozoa</taxon>
        <taxon>Arthropoda</taxon>
        <taxon>Crustacea</taxon>
        <taxon>Multicrustacea</taxon>
        <taxon>Malacostraca</taxon>
        <taxon>Eumalacostraca</taxon>
        <taxon>Eucarida</taxon>
        <taxon>Decapoda</taxon>
        <taxon>Pleocyemata</taxon>
        <taxon>Anomura</taxon>
        <taxon>Galatheoidea</taxon>
        <taxon>Porcellanidae</taxon>
        <taxon>Petrolisthes</taxon>
    </lineage>
</organism>
<accession>A0AAE1KTZ0</accession>
<proteinExistence type="predicted"/>
<feature type="transmembrane region" description="Helical" evidence="1">
    <location>
        <begin position="14"/>
        <end position="36"/>
    </location>
</feature>
<keyword evidence="1" id="KW-0812">Transmembrane</keyword>
<comment type="caution">
    <text evidence="2">The sequence shown here is derived from an EMBL/GenBank/DDBJ whole genome shotgun (WGS) entry which is preliminary data.</text>
</comment>
<keyword evidence="3" id="KW-1185">Reference proteome</keyword>
<dbReference type="Proteomes" id="UP001286313">
    <property type="component" value="Unassembled WGS sequence"/>
</dbReference>
<sequence length="98" mass="10535">MCTTKPINDFLSFVFGWLPARVALGIMSALGFMNLYMVRVNLSILIVAMVGGSGGNSNADSSSLSACHVYLNSTGDMEEAKLNHSTSMPTVQTPQVRY</sequence>
<evidence type="ECO:0000256" key="1">
    <source>
        <dbReference type="SAM" id="Phobius"/>
    </source>
</evidence>
<gene>
    <name evidence="2" type="ORF">Pcinc_011975</name>
</gene>
<evidence type="ECO:0000313" key="2">
    <source>
        <dbReference type="EMBL" id="KAK3883718.1"/>
    </source>
</evidence>
<dbReference type="AlphaFoldDB" id="A0AAE1KTZ0"/>
<reference evidence="2" key="1">
    <citation type="submission" date="2023-10" db="EMBL/GenBank/DDBJ databases">
        <title>Genome assemblies of two species of porcelain crab, Petrolisthes cinctipes and Petrolisthes manimaculis (Anomura: Porcellanidae).</title>
        <authorList>
            <person name="Angst P."/>
        </authorList>
    </citation>
    <scope>NUCLEOTIDE SEQUENCE</scope>
    <source>
        <strain evidence="2">PB745_01</strain>
        <tissue evidence="2">Gill</tissue>
    </source>
</reference>
<evidence type="ECO:0000313" key="3">
    <source>
        <dbReference type="Proteomes" id="UP001286313"/>
    </source>
</evidence>